<comment type="caution">
    <text evidence="3">The sequence shown here is derived from an EMBL/GenBank/DDBJ whole genome shotgun (WGS) entry which is preliminary data.</text>
</comment>
<evidence type="ECO:0000256" key="1">
    <source>
        <dbReference type="SAM" id="Coils"/>
    </source>
</evidence>
<dbReference type="Proteomes" id="UP000190037">
    <property type="component" value="Unassembled WGS sequence"/>
</dbReference>
<feature type="compositionally biased region" description="Basic and acidic residues" evidence="2">
    <location>
        <begin position="215"/>
        <end position="232"/>
    </location>
</feature>
<feature type="coiled-coil region" evidence="1">
    <location>
        <begin position="94"/>
        <end position="173"/>
    </location>
</feature>
<feature type="region of interest" description="Disordered" evidence="2">
    <location>
        <begin position="191"/>
        <end position="232"/>
    </location>
</feature>
<dbReference type="OrthoDB" id="4334111at2"/>
<gene>
    <name evidence="3" type="ORF">B4N89_16900</name>
</gene>
<keyword evidence="4" id="KW-1185">Reference proteome</keyword>
<name>A0A1T3NZY5_9ACTN</name>
<evidence type="ECO:0008006" key="5">
    <source>
        <dbReference type="Google" id="ProtNLM"/>
    </source>
</evidence>
<dbReference type="EMBL" id="MWQN01000001">
    <property type="protein sequence ID" value="OPC82393.1"/>
    <property type="molecule type" value="Genomic_DNA"/>
</dbReference>
<protein>
    <recommendedName>
        <fullName evidence="5">WXG100 family type VII secretion target</fullName>
    </recommendedName>
</protein>
<organism evidence="3 4">
    <name type="scientific">Embleya scabrispora</name>
    <dbReference type="NCBI Taxonomy" id="159449"/>
    <lineage>
        <taxon>Bacteria</taxon>
        <taxon>Bacillati</taxon>
        <taxon>Actinomycetota</taxon>
        <taxon>Actinomycetes</taxon>
        <taxon>Kitasatosporales</taxon>
        <taxon>Streptomycetaceae</taxon>
        <taxon>Embleya</taxon>
    </lineage>
</organism>
<accession>A0A1T3NZY5</accession>
<sequence>MSSAEKEFPGLRFDPAPGLLPALALLAEKVRQASGQVGNVRTEMEKTLRDPGAWSGLAGGSCHDAVQHIYPEVWIMHDALSGVERTIGEWSFLLAEYQRSRTELEAQAVAARARVKQMEGNPDVDLRLFEVMTTSGKEQEALLARHAEAKKALAQAEDDLDAILDSAKDLKRQHDESARSIAKRIREIADHPPDRNTTSFGGSNLIPPYFTKPPVAREDTGPKREFDVTDPTAKDRATELKAMAMVVAQDGYFGNERAASYMKYWLEGNGRDLQFDAQEFVKADPGFQQILNDTIRAKGPSGNFDTGWQGGSVARDMQNGPVTPELQDFYYTMNGYQYRIVGTDFKMVNGHPEGTIRVDIYKRYNWGNPEGGVPRSDIKGVPQNDLARLNETGLAHDFDIVGSTTMYVAPGLAG</sequence>
<evidence type="ECO:0000313" key="3">
    <source>
        <dbReference type="EMBL" id="OPC82393.1"/>
    </source>
</evidence>
<evidence type="ECO:0000256" key="2">
    <source>
        <dbReference type="SAM" id="MobiDB-lite"/>
    </source>
</evidence>
<proteinExistence type="predicted"/>
<dbReference type="STRING" id="159449.B4N89_16900"/>
<keyword evidence="1" id="KW-0175">Coiled coil</keyword>
<dbReference type="RefSeq" id="WP_078976659.1">
    <property type="nucleotide sequence ID" value="NZ_MWQN01000001.1"/>
</dbReference>
<reference evidence="3 4" key="1">
    <citation type="submission" date="2017-03" db="EMBL/GenBank/DDBJ databases">
        <title>Draft genome sequence of Streptomyces scabrisporus NF3, endophyte isolated from Amphipterygium adstringens.</title>
        <authorList>
            <person name="Vazquez M."/>
            <person name="Ceapa C.D."/>
            <person name="Rodriguez Luna D."/>
            <person name="Sanchez Esquivel S."/>
        </authorList>
    </citation>
    <scope>NUCLEOTIDE SEQUENCE [LARGE SCALE GENOMIC DNA]</scope>
    <source>
        <strain evidence="3 4">NF3</strain>
    </source>
</reference>
<dbReference type="AlphaFoldDB" id="A0A1T3NZY5"/>
<evidence type="ECO:0000313" key="4">
    <source>
        <dbReference type="Proteomes" id="UP000190037"/>
    </source>
</evidence>